<organism evidence="1 2">
    <name type="scientific">Rickettsia asiatica</name>
    <dbReference type="NCBI Taxonomy" id="238800"/>
    <lineage>
        <taxon>Bacteria</taxon>
        <taxon>Pseudomonadati</taxon>
        <taxon>Pseudomonadota</taxon>
        <taxon>Alphaproteobacteria</taxon>
        <taxon>Rickettsiales</taxon>
        <taxon>Rickettsiaceae</taxon>
        <taxon>Rickettsieae</taxon>
        <taxon>Rickettsia</taxon>
        <taxon>spotted fever group</taxon>
    </lineage>
</organism>
<proteinExistence type="predicted"/>
<evidence type="ECO:0000313" key="1">
    <source>
        <dbReference type="EMBL" id="BBJ31820.1"/>
    </source>
</evidence>
<dbReference type="RefSeq" id="WP_147142866.1">
    <property type="nucleotide sequence ID" value="NZ_AP019563.1"/>
</dbReference>
<protein>
    <submittedName>
        <fullName evidence="1">Uncharacterized protein</fullName>
    </submittedName>
</protein>
<gene>
    <name evidence="1" type="ORF">RAS_09290</name>
</gene>
<accession>A0A510G7S6</accession>
<dbReference type="KEGG" id="ras:RAS_09290"/>
<dbReference type="EMBL" id="AP019563">
    <property type="protein sequence ID" value="BBJ31820.1"/>
    <property type="molecule type" value="Genomic_DNA"/>
</dbReference>
<reference evidence="1 2" key="1">
    <citation type="submission" date="2019-04" db="EMBL/GenBank/DDBJ databases">
        <title>Draft genome sequence of Rickettsia asiatica Maytaro1284.</title>
        <authorList>
            <person name="Thu M."/>
            <person name="Qiu Y."/>
            <person name="Nakao R."/>
        </authorList>
    </citation>
    <scope>NUCLEOTIDE SEQUENCE [LARGE SCALE GENOMIC DNA]</scope>
    <source>
        <strain evidence="1 2">Maytaro1284</strain>
    </source>
</reference>
<dbReference type="AlphaFoldDB" id="A0A510G7S6"/>
<sequence length="70" mass="8087">MKRKDPGVASQEIYSLIELDLKNIFPLEYNKQEAAIKYIAEQLAATGFIQKSNDYPELDEEIDLINNRVK</sequence>
<evidence type="ECO:0000313" key="2">
    <source>
        <dbReference type="Proteomes" id="UP000321183"/>
    </source>
</evidence>
<name>A0A510G7S6_9RICK</name>
<keyword evidence="2" id="KW-1185">Reference proteome</keyword>
<dbReference type="Proteomes" id="UP000321183">
    <property type="component" value="Chromosome"/>
</dbReference>